<evidence type="ECO:0000313" key="2">
    <source>
        <dbReference type="Proteomes" id="UP000824094"/>
    </source>
</evidence>
<gene>
    <name evidence="1" type="ORF">IAB05_06410</name>
</gene>
<reference evidence="1" key="2">
    <citation type="journal article" date="2021" name="PeerJ">
        <title>Extensive microbial diversity within the chicken gut microbiome revealed by metagenomics and culture.</title>
        <authorList>
            <person name="Gilroy R."/>
            <person name="Ravi A."/>
            <person name="Getino M."/>
            <person name="Pursley I."/>
            <person name="Horton D.L."/>
            <person name="Alikhan N.F."/>
            <person name="Baker D."/>
            <person name="Gharbi K."/>
            <person name="Hall N."/>
            <person name="Watson M."/>
            <person name="Adriaenssens E.M."/>
            <person name="Foster-Nyarko E."/>
            <person name="Jarju S."/>
            <person name="Secka A."/>
            <person name="Antonio M."/>
            <person name="Oren A."/>
            <person name="Chaudhuri R.R."/>
            <person name="La Ragione R."/>
            <person name="Hildebrand F."/>
            <person name="Pallen M.J."/>
        </authorList>
    </citation>
    <scope>NUCLEOTIDE SEQUENCE</scope>
    <source>
        <strain evidence="1">18911</strain>
    </source>
</reference>
<accession>A0A9D1MJ08</accession>
<feature type="non-terminal residue" evidence="1">
    <location>
        <position position="1"/>
    </location>
</feature>
<sequence>ILRVHRHFDKTDGDKLLVHSDVGRFYSCSLSEPEESFTYYSAIEDASEDLSFINYYSDGTDYTLIFSPIGFYRFSSAGLEDMGESIGVIGACMHFDRIFGVLPDENAVAFSKLLDPFTFDPASGGGKIYLMGGGGRLLKAVSLGSAVYIFREYSIYKLSALADPQDFSLKEVLTLSYPVRPRTIASDGADIYFVAGEEIYRLNASSVDKPFENVTPLIESAEKAVGRYMMDKYFLSCKMRKFGKETVGLEGTAGLITHNNALFAFGKDELDIVRGIGIDDFSTIPGADSEGVLLALSGNYGIFAGSLTDDGKFYGVPSEKFWSSHSLKPGDAEAVKKIRSVHIASTYPLTVGAESETGKDEFNVYGGYAVGYAPLKTPPGGEIRLYLKTSDKLCVSEAVVVFDEFNKYVP</sequence>
<evidence type="ECO:0000313" key="1">
    <source>
        <dbReference type="EMBL" id="HIU61006.1"/>
    </source>
</evidence>
<dbReference type="AlphaFoldDB" id="A0A9D1MJ08"/>
<name>A0A9D1MJ08_9FIRM</name>
<protein>
    <submittedName>
        <fullName evidence="1">Uncharacterized protein</fullName>
    </submittedName>
</protein>
<dbReference type="EMBL" id="DVNF01000186">
    <property type="protein sequence ID" value="HIU61006.1"/>
    <property type="molecule type" value="Genomic_DNA"/>
</dbReference>
<comment type="caution">
    <text evidence="1">The sequence shown here is derived from an EMBL/GenBank/DDBJ whole genome shotgun (WGS) entry which is preliminary data.</text>
</comment>
<dbReference type="Proteomes" id="UP000824094">
    <property type="component" value="Unassembled WGS sequence"/>
</dbReference>
<proteinExistence type="predicted"/>
<organism evidence="1 2">
    <name type="scientific">Candidatus Stercoripulliclostridium merdigallinarum</name>
    <dbReference type="NCBI Taxonomy" id="2840951"/>
    <lineage>
        <taxon>Bacteria</taxon>
        <taxon>Bacillati</taxon>
        <taxon>Bacillota</taxon>
        <taxon>Clostridia</taxon>
        <taxon>Eubacteriales</taxon>
        <taxon>Candidatus Stercoripulliclostridium</taxon>
    </lineage>
</organism>
<reference evidence="1" key="1">
    <citation type="submission" date="2020-10" db="EMBL/GenBank/DDBJ databases">
        <authorList>
            <person name="Gilroy R."/>
        </authorList>
    </citation>
    <scope>NUCLEOTIDE SEQUENCE</scope>
    <source>
        <strain evidence="1">18911</strain>
    </source>
</reference>